<dbReference type="Proteomes" id="UP001153076">
    <property type="component" value="Unassembled WGS sequence"/>
</dbReference>
<dbReference type="PANTHER" id="PTHR48061:SF12">
    <property type="entry name" value="DISEASE RESISTANCE LIKE PROTEIN"/>
    <property type="match status" value="1"/>
</dbReference>
<comment type="subcellular location">
    <subcellularLocation>
        <location evidence="1">Membrane</location>
        <topology evidence="1">Single-pass type I membrane protein</topology>
    </subcellularLocation>
</comment>
<dbReference type="InterPro" id="IPR032675">
    <property type="entry name" value="LRR_dom_sf"/>
</dbReference>
<dbReference type="OrthoDB" id="1744379at2759"/>
<evidence type="ECO:0000256" key="2">
    <source>
        <dbReference type="ARBA" id="ARBA00022692"/>
    </source>
</evidence>
<evidence type="ECO:0000313" key="7">
    <source>
        <dbReference type="EMBL" id="KAJ8442221.1"/>
    </source>
</evidence>
<evidence type="ECO:0000256" key="6">
    <source>
        <dbReference type="ARBA" id="ARBA00023180"/>
    </source>
</evidence>
<keyword evidence="8" id="KW-1185">Reference proteome</keyword>
<keyword evidence="2" id="KW-0812">Transmembrane</keyword>
<evidence type="ECO:0000256" key="4">
    <source>
        <dbReference type="ARBA" id="ARBA00022989"/>
    </source>
</evidence>
<dbReference type="InterPro" id="IPR046956">
    <property type="entry name" value="RLP23-like"/>
</dbReference>
<dbReference type="GO" id="GO:0016020">
    <property type="term" value="C:membrane"/>
    <property type="evidence" value="ECO:0007669"/>
    <property type="project" value="UniProtKB-SubCell"/>
</dbReference>
<dbReference type="SUPFAM" id="SSF52058">
    <property type="entry name" value="L domain-like"/>
    <property type="match status" value="1"/>
</dbReference>
<dbReference type="Gene3D" id="3.80.10.10">
    <property type="entry name" value="Ribonuclease Inhibitor"/>
    <property type="match status" value="2"/>
</dbReference>
<gene>
    <name evidence="7" type="ORF">Cgig2_005161</name>
</gene>
<keyword evidence="3" id="KW-0732">Signal</keyword>
<dbReference type="Pfam" id="PF00560">
    <property type="entry name" value="LRR_1"/>
    <property type="match status" value="2"/>
</dbReference>
<organism evidence="7 8">
    <name type="scientific">Carnegiea gigantea</name>
    <dbReference type="NCBI Taxonomy" id="171969"/>
    <lineage>
        <taxon>Eukaryota</taxon>
        <taxon>Viridiplantae</taxon>
        <taxon>Streptophyta</taxon>
        <taxon>Embryophyta</taxon>
        <taxon>Tracheophyta</taxon>
        <taxon>Spermatophyta</taxon>
        <taxon>Magnoliopsida</taxon>
        <taxon>eudicotyledons</taxon>
        <taxon>Gunneridae</taxon>
        <taxon>Pentapetalae</taxon>
        <taxon>Caryophyllales</taxon>
        <taxon>Cactineae</taxon>
        <taxon>Cactaceae</taxon>
        <taxon>Cactoideae</taxon>
        <taxon>Echinocereeae</taxon>
        <taxon>Carnegiea</taxon>
    </lineage>
</organism>
<dbReference type="AlphaFoldDB" id="A0A9Q1KG49"/>
<dbReference type="InterPro" id="IPR001611">
    <property type="entry name" value="Leu-rich_rpt"/>
</dbReference>
<keyword evidence="6" id="KW-0325">Glycoprotein</keyword>
<sequence>MSKCFLFLECWFYSPSVFSPCNHHIRILTMTTRNEPCFNSSTVSSSTVLLLYFLLHIHGHGQMSLTIMGTIVLGMPLAVTTRQAIHLRLEDPSLEMLVQNLTLLSQLYLDLVDIPSSVPISLANLTHLKDVMLQFCNLNGKFPTSIFHLPHLGRLRLTANEDLVGIVPEFQQNSPLIEVTLSHTSCLKHLNELTYLSLNYINLGSENEITSVIANLTRNQLGGPISPEISPLANLFKLSLSDNRSLSGNFDMFLKLKYIGILSLSSVKLTFLGKHFNNESVPTLYSLKPNSCHLIEFPQFLHSQDELQLLELTNNNIQGCIPQWVIDATKESLYSVDLYYNYLRGFQCVLPWTRLEMLYLQGNTLSGSLLIPPSCMASYQYLNISNNNLSGHIPNCLSEASSSLVVLNLEGNNFHGTIPGHTLNNVN</sequence>
<evidence type="ECO:0000313" key="8">
    <source>
        <dbReference type="Proteomes" id="UP001153076"/>
    </source>
</evidence>
<dbReference type="PANTHER" id="PTHR48061">
    <property type="entry name" value="LEUCINE-RICH REPEAT RECEPTOR PROTEIN KINASE EMS1-LIKE-RELATED"/>
    <property type="match status" value="1"/>
</dbReference>
<keyword evidence="5" id="KW-0472">Membrane</keyword>
<comment type="caution">
    <text evidence="7">The sequence shown here is derived from an EMBL/GenBank/DDBJ whole genome shotgun (WGS) entry which is preliminary data.</text>
</comment>
<reference evidence="7" key="1">
    <citation type="submission" date="2022-04" db="EMBL/GenBank/DDBJ databases">
        <title>Carnegiea gigantea Genome sequencing and assembly v2.</title>
        <authorList>
            <person name="Copetti D."/>
            <person name="Sanderson M.J."/>
            <person name="Burquez A."/>
            <person name="Wojciechowski M.F."/>
        </authorList>
    </citation>
    <scope>NUCLEOTIDE SEQUENCE</scope>
    <source>
        <strain evidence="7">SGP5-SGP5p</strain>
        <tissue evidence="7">Aerial part</tissue>
    </source>
</reference>
<dbReference type="EMBL" id="JAKOGI010000144">
    <property type="protein sequence ID" value="KAJ8442221.1"/>
    <property type="molecule type" value="Genomic_DNA"/>
</dbReference>
<evidence type="ECO:0000256" key="1">
    <source>
        <dbReference type="ARBA" id="ARBA00004479"/>
    </source>
</evidence>
<evidence type="ECO:0000256" key="5">
    <source>
        <dbReference type="ARBA" id="ARBA00023136"/>
    </source>
</evidence>
<protein>
    <submittedName>
        <fullName evidence="7">Uncharacterized protein</fullName>
    </submittedName>
</protein>
<keyword evidence="4" id="KW-1133">Transmembrane helix</keyword>
<accession>A0A9Q1KG49</accession>
<proteinExistence type="predicted"/>
<name>A0A9Q1KG49_9CARY</name>
<evidence type="ECO:0000256" key="3">
    <source>
        <dbReference type="ARBA" id="ARBA00022729"/>
    </source>
</evidence>